<reference evidence="2" key="2">
    <citation type="submission" date="2023-07" db="EMBL/GenBank/DDBJ databases">
        <title>Ancylobacter moscoviensis sp. nov., facultatively methylotrophic bacteria from activated sludge and the reclassification of Starkeya novella (Starkey 1934) Kelly et al. 2000 as Ancylobacter novellus comb. nov., Starkeya koreensis Im et al. 2006 as Ancylobacter koreensis comb.nov., Angulomicrobium tetraedrale Vasil'eva et al. 1986 as Ancylobacter tetraedralis comb. nov., Angulomicrobium amanitiforme Fritz et al. 2004 as Ancylobacter amanitiformis comb. nov. and Methylorhabdus multivorans Doronina et al. 1996 as Ancylobacter multivorans comb. nov. and emended description of the genus Ancylobacter.</title>
        <authorList>
            <person name="Doronina N."/>
            <person name="Chemodurova A."/>
            <person name="Grouzdev D."/>
            <person name="Koziaeva V."/>
            <person name="Shi W."/>
            <person name="Wu L."/>
            <person name="Kaparullina E."/>
        </authorList>
    </citation>
    <scope>NUCLEOTIDE SEQUENCE [LARGE SCALE GENOMIC DNA]</scope>
    <source>
        <strain evidence="2">Jip08</strain>
    </source>
</reference>
<dbReference type="EMBL" id="JALKCG010000001">
    <property type="protein sequence ID" value="MCK0207518.1"/>
    <property type="molecule type" value="Genomic_DNA"/>
</dbReference>
<organism evidence="1 2">
    <name type="scientific">Ancylobacter koreensis</name>
    <dbReference type="NCBI Taxonomy" id="266121"/>
    <lineage>
        <taxon>Bacteria</taxon>
        <taxon>Pseudomonadati</taxon>
        <taxon>Pseudomonadota</taxon>
        <taxon>Alphaproteobacteria</taxon>
        <taxon>Hyphomicrobiales</taxon>
        <taxon>Xanthobacteraceae</taxon>
        <taxon>Ancylobacter</taxon>
    </lineage>
</organism>
<name>A0ABT0DJP8_9HYPH</name>
<dbReference type="Proteomes" id="UP001202867">
    <property type="component" value="Unassembled WGS sequence"/>
</dbReference>
<gene>
    <name evidence="1" type="ORF">MWN33_05665</name>
</gene>
<protein>
    <submittedName>
        <fullName evidence="1">Uncharacterized protein</fullName>
    </submittedName>
</protein>
<sequence>MQHQTLISTSARPTASPHAELARRAVFGLPDDTWVFVEAGTLAWQQWCRFCRREIGRMPVAAHVFASLPGRPLGRYRGRSLPMLRPPGESALDRMRIASGEREDDIA</sequence>
<reference evidence="1 2" key="1">
    <citation type="submission" date="2022-04" db="EMBL/GenBank/DDBJ databases">
        <authorList>
            <person name="Grouzdev D.S."/>
            <person name="Pantiukh K.S."/>
            <person name="Krutkina M.S."/>
        </authorList>
    </citation>
    <scope>NUCLEOTIDE SEQUENCE [LARGE SCALE GENOMIC DNA]</scope>
    <source>
        <strain evidence="1 2">Jip08</strain>
    </source>
</reference>
<keyword evidence="2" id="KW-1185">Reference proteome</keyword>
<proteinExistence type="predicted"/>
<evidence type="ECO:0000313" key="1">
    <source>
        <dbReference type="EMBL" id="MCK0207518.1"/>
    </source>
</evidence>
<accession>A0ABT0DJP8</accession>
<dbReference type="RefSeq" id="WP_247199455.1">
    <property type="nucleotide sequence ID" value="NZ_JALKCG010000001.1"/>
</dbReference>
<evidence type="ECO:0000313" key="2">
    <source>
        <dbReference type="Proteomes" id="UP001202867"/>
    </source>
</evidence>
<comment type="caution">
    <text evidence="1">The sequence shown here is derived from an EMBL/GenBank/DDBJ whole genome shotgun (WGS) entry which is preliminary data.</text>
</comment>